<dbReference type="InterPro" id="IPR051399">
    <property type="entry name" value="RNA-guided_DNA_endo/Transpos"/>
</dbReference>
<evidence type="ECO:0008006" key="10">
    <source>
        <dbReference type="Google" id="ProtNLM"/>
    </source>
</evidence>
<keyword evidence="5" id="KW-0233">DNA recombination</keyword>
<dbReference type="EMBL" id="BAABJX010000036">
    <property type="protein sequence ID" value="GAA4838042.1"/>
    <property type="molecule type" value="Genomic_DNA"/>
</dbReference>
<sequence length="226" mass="25516">MFEQELSTITVSISENQAIGIDWGVAHFLTLSNGSKIANPRLYQQYQCQLRVAQRSLARKKKRSQNFYKQARKLAKLQAKIARVRNDFQHKVSTDLVRSFDLIAIESLKVKNMSKSAKGDTEHHGKNVKAKSGLNRAIVDTAPSMFFDKLFYKAQWQGKAFIKVDAKYTSQRCHSCGYQSKENRISQSNFECKKCGHTDNADINAAKNILARAIASSRKRGALARA</sequence>
<keyword evidence="9" id="KW-1185">Reference proteome</keyword>
<dbReference type="PANTHER" id="PTHR30405:SF11">
    <property type="entry name" value="RNA-GUIDED DNA ENDONUCLEASE RV2885C-RELATED"/>
    <property type="match status" value="1"/>
</dbReference>
<dbReference type="RefSeq" id="WP_345372125.1">
    <property type="nucleotide sequence ID" value="NZ_BAABJX010000036.1"/>
</dbReference>
<dbReference type="InterPro" id="IPR010095">
    <property type="entry name" value="Cas12f1-like_TNB"/>
</dbReference>
<evidence type="ECO:0000256" key="5">
    <source>
        <dbReference type="ARBA" id="ARBA00023172"/>
    </source>
</evidence>
<proteinExistence type="inferred from homology"/>
<keyword evidence="4" id="KW-0238">DNA-binding</keyword>
<dbReference type="Pfam" id="PF01385">
    <property type="entry name" value="OrfB_IS605"/>
    <property type="match status" value="1"/>
</dbReference>
<comment type="caution">
    <text evidence="8">The sequence shown here is derived from an EMBL/GenBank/DDBJ whole genome shotgun (WGS) entry which is preliminary data.</text>
</comment>
<dbReference type="Pfam" id="PF07282">
    <property type="entry name" value="Cas12f1-like_TNB"/>
    <property type="match status" value="1"/>
</dbReference>
<gene>
    <name evidence="8" type="ORF">GCM10023331_24010</name>
</gene>
<dbReference type="PANTHER" id="PTHR30405">
    <property type="entry name" value="TRANSPOSASE"/>
    <property type="match status" value="1"/>
</dbReference>
<evidence type="ECO:0000256" key="1">
    <source>
        <dbReference type="ARBA" id="ARBA00008761"/>
    </source>
</evidence>
<protein>
    <recommendedName>
        <fullName evidence="10">Transposase</fullName>
    </recommendedName>
</protein>
<dbReference type="Proteomes" id="UP001500298">
    <property type="component" value="Unassembled WGS sequence"/>
</dbReference>
<name>A0ABP9DC99_9BACT</name>
<organism evidence="8 9">
    <name type="scientific">Algivirga pacifica</name>
    <dbReference type="NCBI Taxonomy" id="1162670"/>
    <lineage>
        <taxon>Bacteria</taxon>
        <taxon>Pseudomonadati</taxon>
        <taxon>Bacteroidota</taxon>
        <taxon>Cytophagia</taxon>
        <taxon>Cytophagales</taxon>
        <taxon>Flammeovirgaceae</taxon>
        <taxon>Algivirga</taxon>
    </lineage>
</organism>
<feature type="domain" description="Cas12f1-like TNB" evidence="7">
    <location>
        <begin position="145"/>
        <end position="209"/>
    </location>
</feature>
<evidence type="ECO:0000256" key="2">
    <source>
        <dbReference type="ARBA" id="ARBA00011044"/>
    </source>
</evidence>
<evidence type="ECO:0000313" key="8">
    <source>
        <dbReference type="EMBL" id="GAA4838042.1"/>
    </source>
</evidence>
<evidence type="ECO:0000256" key="4">
    <source>
        <dbReference type="ARBA" id="ARBA00023125"/>
    </source>
</evidence>
<comment type="similarity">
    <text evidence="1">In the C-terminal section; belongs to the transposase 35 family.</text>
</comment>
<evidence type="ECO:0000259" key="6">
    <source>
        <dbReference type="Pfam" id="PF01385"/>
    </source>
</evidence>
<dbReference type="InterPro" id="IPR001959">
    <property type="entry name" value="Transposase"/>
</dbReference>
<reference evidence="9" key="1">
    <citation type="journal article" date="2019" name="Int. J. Syst. Evol. Microbiol.">
        <title>The Global Catalogue of Microorganisms (GCM) 10K type strain sequencing project: providing services to taxonomists for standard genome sequencing and annotation.</title>
        <authorList>
            <consortium name="The Broad Institute Genomics Platform"/>
            <consortium name="The Broad Institute Genome Sequencing Center for Infectious Disease"/>
            <person name="Wu L."/>
            <person name="Ma J."/>
        </authorList>
    </citation>
    <scope>NUCLEOTIDE SEQUENCE [LARGE SCALE GENOMIC DNA]</scope>
    <source>
        <strain evidence="9">JCM 18326</strain>
    </source>
</reference>
<accession>A0ABP9DC99</accession>
<evidence type="ECO:0000313" key="9">
    <source>
        <dbReference type="Proteomes" id="UP001500298"/>
    </source>
</evidence>
<comment type="similarity">
    <text evidence="2">In the N-terminal section; belongs to the transposase 2 family.</text>
</comment>
<evidence type="ECO:0000256" key="3">
    <source>
        <dbReference type="ARBA" id="ARBA00022578"/>
    </source>
</evidence>
<dbReference type="NCBIfam" id="NF040570">
    <property type="entry name" value="guided_TnpB"/>
    <property type="match status" value="1"/>
</dbReference>
<keyword evidence="3" id="KW-0815">Transposition</keyword>
<feature type="domain" description="Probable transposase IS891/IS1136/IS1341" evidence="6">
    <location>
        <begin position="14"/>
        <end position="116"/>
    </location>
</feature>
<evidence type="ECO:0000259" key="7">
    <source>
        <dbReference type="Pfam" id="PF07282"/>
    </source>
</evidence>